<dbReference type="PROSITE" id="PS51352">
    <property type="entry name" value="THIOREDOXIN_2"/>
    <property type="match status" value="1"/>
</dbReference>
<dbReference type="CDD" id="cd02968">
    <property type="entry name" value="SCO"/>
    <property type="match status" value="1"/>
</dbReference>
<protein>
    <submittedName>
        <fullName evidence="4">SCO family protein</fullName>
    </submittedName>
</protein>
<dbReference type="PANTHER" id="PTHR12151">
    <property type="entry name" value="ELECTRON TRANSPORT PROTIN SCO1/SENC FAMILY MEMBER"/>
    <property type="match status" value="1"/>
</dbReference>
<evidence type="ECO:0000256" key="2">
    <source>
        <dbReference type="ARBA" id="ARBA00023008"/>
    </source>
</evidence>
<gene>
    <name evidence="4" type="ORF">ACFSAH_14350</name>
</gene>
<dbReference type="SUPFAM" id="SSF52833">
    <property type="entry name" value="Thioredoxin-like"/>
    <property type="match status" value="1"/>
</dbReference>
<feature type="domain" description="Thioredoxin" evidence="3">
    <location>
        <begin position="45"/>
        <end position="209"/>
    </location>
</feature>
<dbReference type="InterPro" id="IPR013766">
    <property type="entry name" value="Thioredoxin_domain"/>
</dbReference>
<dbReference type="Pfam" id="PF02630">
    <property type="entry name" value="SCO1-SenC"/>
    <property type="match status" value="1"/>
</dbReference>
<dbReference type="EMBL" id="JBHUDG010000039">
    <property type="protein sequence ID" value="MFD1631054.1"/>
    <property type="molecule type" value="Genomic_DNA"/>
</dbReference>
<evidence type="ECO:0000259" key="3">
    <source>
        <dbReference type="PROSITE" id="PS51352"/>
    </source>
</evidence>
<name>A0ABW4IGB0_9SPHI</name>
<dbReference type="PROSITE" id="PS51257">
    <property type="entry name" value="PROKAR_LIPOPROTEIN"/>
    <property type="match status" value="1"/>
</dbReference>
<reference evidence="5" key="1">
    <citation type="journal article" date="2019" name="Int. J. Syst. Evol. Microbiol.">
        <title>The Global Catalogue of Microorganisms (GCM) 10K type strain sequencing project: providing services to taxonomists for standard genome sequencing and annotation.</title>
        <authorList>
            <consortium name="The Broad Institute Genomics Platform"/>
            <consortium name="The Broad Institute Genome Sequencing Center for Infectious Disease"/>
            <person name="Wu L."/>
            <person name="Ma J."/>
        </authorList>
    </citation>
    <scope>NUCLEOTIDE SEQUENCE [LARGE SCALE GENOMIC DNA]</scope>
    <source>
        <strain evidence="5">CCUG 53762</strain>
    </source>
</reference>
<proteinExistence type="inferred from homology"/>
<keyword evidence="2" id="KW-0186">Copper</keyword>
<dbReference type="InterPro" id="IPR003782">
    <property type="entry name" value="SCO1/SenC"/>
</dbReference>
<sequence>MKHALLWLGLSAIIASCSNNKEKKLPYLGHREAIEKVVNGKTVVDTVYQKIPAFSFLDQDSTVIDNQTMGSKVYVADFFFTSCPSICPVMKKQMLRIYETFKDEPQLAFLSHTIDPKHDTIPVLKKFQEKLGVDGNKWHFLYGDRETVYDLAKTGYMNIAEEDEKAPGGIMHSGYFILVDKSGHIRGAYNGTDEQEVNNLMDDIRTLLKEYQL</sequence>
<dbReference type="PANTHER" id="PTHR12151:SF25">
    <property type="entry name" value="LINALOOL DEHYDRATASE_ISOMERASE DOMAIN-CONTAINING PROTEIN"/>
    <property type="match status" value="1"/>
</dbReference>
<comment type="similarity">
    <text evidence="1">Belongs to the SCO1/2 family.</text>
</comment>
<comment type="caution">
    <text evidence="4">The sequence shown here is derived from an EMBL/GenBank/DDBJ whole genome shotgun (WGS) entry which is preliminary data.</text>
</comment>
<dbReference type="Proteomes" id="UP001597118">
    <property type="component" value="Unassembled WGS sequence"/>
</dbReference>
<evidence type="ECO:0000256" key="1">
    <source>
        <dbReference type="ARBA" id="ARBA00010996"/>
    </source>
</evidence>
<evidence type="ECO:0000313" key="4">
    <source>
        <dbReference type="EMBL" id="MFD1631054.1"/>
    </source>
</evidence>
<keyword evidence="5" id="KW-1185">Reference proteome</keyword>
<accession>A0ABW4IGB0</accession>
<evidence type="ECO:0000313" key="5">
    <source>
        <dbReference type="Proteomes" id="UP001597118"/>
    </source>
</evidence>
<dbReference type="InterPro" id="IPR036249">
    <property type="entry name" value="Thioredoxin-like_sf"/>
</dbReference>
<organism evidence="4 5">
    <name type="scientific">Pseudopedobacter beijingensis</name>
    <dbReference type="NCBI Taxonomy" id="1207056"/>
    <lineage>
        <taxon>Bacteria</taxon>
        <taxon>Pseudomonadati</taxon>
        <taxon>Bacteroidota</taxon>
        <taxon>Sphingobacteriia</taxon>
        <taxon>Sphingobacteriales</taxon>
        <taxon>Sphingobacteriaceae</taxon>
        <taxon>Pseudopedobacter</taxon>
    </lineage>
</organism>
<dbReference type="Gene3D" id="3.40.30.10">
    <property type="entry name" value="Glutaredoxin"/>
    <property type="match status" value="1"/>
</dbReference>
<dbReference type="RefSeq" id="WP_379663426.1">
    <property type="nucleotide sequence ID" value="NZ_JBHUDG010000039.1"/>
</dbReference>